<dbReference type="STRING" id="2018661.A0A2A2LAV6"/>
<comment type="caution">
    <text evidence="3">The sequence shown here is derived from an EMBL/GenBank/DDBJ whole genome shotgun (WGS) entry which is preliminary data.</text>
</comment>
<sequence>MLCPPAASRRRSIAVLGGGSLLGRAVVRAIAEKEKTCFVKVIQLDVNAILAEVQISLSSLDARRDELKRISYGAISIEYCDSKCIAEEMIKTIGREYCILRCGPIFGADDSSSVLTDLIWMSRFFGGCIPRIGDGEGFLQMTHAENVADIVLKTADKLLANNTAVTPKYYSSTPRCKKPVFLNLSAYSPVKKLDFANITADESKKAEREGDVEQAIDRKVDSKLDGSVEVARDSYAIFLPLIVQQIWAKFREGYQEFSLFGSFDDRDMLDYYESQLQGVLPAILYDSDDDIPGDTLSSGEFYESLSVVIEETEEEEESEQWSREEFEESSSELRTEQANQTHCQTLGCSKIERENENEEEDVAADGTEEEFDNDENDEQKAVIRKEIVLVADDTPKGNLFEVFDKVLQGKNDTRSTSFYIPFLPLYLLYLFLTSILQLINNTVYPLRDLHRAFSTLPHPNVFYLNFRHWTFFNTVKCNLLFGYTYKKSFEEAVATSLPHYNGMEPAHVQRFSWMPQEFNKHSHTKSAS</sequence>
<dbReference type="AlphaFoldDB" id="A0A2A2LAV6"/>
<dbReference type="Proteomes" id="UP000218231">
    <property type="component" value="Unassembled WGS sequence"/>
</dbReference>
<feature type="region of interest" description="Disordered" evidence="1">
    <location>
        <begin position="312"/>
        <end position="377"/>
    </location>
</feature>
<keyword evidence="4" id="KW-1185">Reference proteome</keyword>
<feature type="compositionally biased region" description="Acidic residues" evidence="1">
    <location>
        <begin position="312"/>
        <end position="330"/>
    </location>
</feature>
<evidence type="ECO:0000313" key="3">
    <source>
        <dbReference type="EMBL" id="PAV83284.1"/>
    </source>
</evidence>
<evidence type="ECO:0008006" key="5">
    <source>
        <dbReference type="Google" id="ProtNLM"/>
    </source>
</evidence>
<dbReference type="InterPro" id="IPR036291">
    <property type="entry name" value="NAD(P)-bd_dom_sf"/>
</dbReference>
<feature type="transmembrane region" description="Helical" evidence="2">
    <location>
        <begin position="418"/>
        <end position="439"/>
    </location>
</feature>
<keyword evidence="2" id="KW-0472">Membrane</keyword>
<keyword evidence="2" id="KW-0812">Transmembrane</keyword>
<proteinExistence type="predicted"/>
<gene>
    <name evidence="3" type="ORF">WR25_19828</name>
</gene>
<dbReference type="OrthoDB" id="2735536at2759"/>
<evidence type="ECO:0000256" key="1">
    <source>
        <dbReference type="SAM" id="MobiDB-lite"/>
    </source>
</evidence>
<feature type="compositionally biased region" description="Polar residues" evidence="1">
    <location>
        <begin position="337"/>
        <end position="347"/>
    </location>
</feature>
<dbReference type="Gene3D" id="3.40.50.720">
    <property type="entry name" value="NAD(P)-binding Rossmann-like Domain"/>
    <property type="match status" value="1"/>
</dbReference>
<organism evidence="3 4">
    <name type="scientific">Diploscapter pachys</name>
    <dbReference type="NCBI Taxonomy" id="2018661"/>
    <lineage>
        <taxon>Eukaryota</taxon>
        <taxon>Metazoa</taxon>
        <taxon>Ecdysozoa</taxon>
        <taxon>Nematoda</taxon>
        <taxon>Chromadorea</taxon>
        <taxon>Rhabditida</taxon>
        <taxon>Rhabditina</taxon>
        <taxon>Rhabditomorpha</taxon>
        <taxon>Rhabditoidea</taxon>
        <taxon>Rhabditidae</taxon>
        <taxon>Diploscapter</taxon>
    </lineage>
</organism>
<reference evidence="3 4" key="1">
    <citation type="journal article" date="2017" name="Curr. Biol.">
        <title>Genome architecture and evolution of a unichromosomal asexual nematode.</title>
        <authorList>
            <person name="Fradin H."/>
            <person name="Zegar C."/>
            <person name="Gutwein M."/>
            <person name="Lucas J."/>
            <person name="Kovtun M."/>
            <person name="Corcoran D."/>
            <person name="Baugh L.R."/>
            <person name="Kiontke K."/>
            <person name="Gunsalus K."/>
            <person name="Fitch D.H."/>
            <person name="Piano F."/>
        </authorList>
    </citation>
    <scope>NUCLEOTIDE SEQUENCE [LARGE SCALE GENOMIC DNA]</scope>
    <source>
        <strain evidence="3">PF1309</strain>
    </source>
</reference>
<dbReference type="EMBL" id="LIAE01006973">
    <property type="protein sequence ID" value="PAV83284.1"/>
    <property type="molecule type" value="Genomic_DNA"/>
</dbReference>
<accession>A0A2A2LAV6</accession>
<dbReference type="SUPFAM" id="SSF51735">
    <property type="entry name" value="NAD(P)-binding Rossmann-fold domains"/>
    <property type="match status" value="1"/>
</dbReference>
<evidence type="ECO:0000256" key="2">
    <source>
        <dbReference type="SAM" id="Phobius"/>
    </source>
</evidence>
<feature type="compositionally biased region" description="Acidic residues" evidence="1">
    <location>
        <begin position="355"/>
        <end position="377"/>
    </location>
</feature>
<name>A0A2A2LAV6_9BILA</name>
<evidence type="ECO:0000313" key="4">
    <source>
        <dbReference type="Proteomes" id="UP000218231"/>
    </source>
</evidence>
<protein>
    <recommendedName>
        <fullName evidence="5">3-beta hydroxysteroid dehydrogenase/isomerase domain-containing protein</fullName>
    </recommendedName>
</protein>
<keyword evidence="2" id="KW-1133">Transmembrane helix</keyword>